<evidence type="ECO:0000313" key="1">
    <source>
        <dbReference type="EMBL" id="KAH0620331.1"/>
    </source>
</evidence>
<organism evidence="1 2">
    <name type="scientific">Phrynosoma platyrhinos</name>
    <name type="common">Desert horned lizard</name>
    <dbReference type="NCBI Taxonomy" id="52577"/>
    <lineage>
        <taxon>Eukaryota</taxon>
        <taxon>Metazoa</taxon>
        <taxon>Chordata</taxon>
        <taxon>Craniata</taxon>
        <taxon>Vertebrata</taxon>
        <taxon>Euteleostomi</taxon>
        <taxon>Lepidosauria</taxon>
        <taxon>Squamata</taxon>
        <taxon>Bifurcata</taxon>
        <taxon>Unidentata</taxon>
        <taxon>Episquamata</taxon>
        <taxon>Toxicofera</taxon>
        <taxon>Iguania</taxon>
        <taxon>Phrynosomatidae</taxon>
        <taxon>Phrynosomatinae</taxon>
        <taxon>Phrynosoma</taxon>
    </lineage>
</organism>
<protein>
    <submittedName>
        <fullName evidence="1">Uncharacterized protein</fullName>
    </submittedName>
</protein>
<name>A0ABQ7SSP3_PHRPL</name>
<gene>
    <name evidence="1" type="ORF">JD844_020628</name>
</gene>
<comment type="caution">
    <text evidence="1">The sequence shown here is derived from an EMBL/GenBank/DDBJ whole genome shotgun (WGS) entry which is preliminary data.</text>
</comment>
<proteinExistence type="predicted"/>
<keyword evidence="2" id="KW-1185">Reference proteome</keyword>
<reference evidence="1 2" key="1">
    <citation type="journal article" date="2022" name="Gigascience">
        <title>A chromosome-level genome assembly and annotation of the desert horned lizard, Phrynosoma platyrhinos, provides insight into chromosomal rearrangements among reptiles.</title>
        <authorList>
            <person name="Koochekian N."/>
            <person name="Ascanio A."/>
            <person name="Farleigh K."/>
            <person name="Card D.C."/>
            <person name="Schield D.R."/>
            <person name="Castoe T.A."/>
            <person name="Jezkova T."/>
        </authorList>
    </citation>
    <scope>NUCLEOTIDE SEQUENCE [LARGE SCALE GENOMIC DNA]</scope>
    <source>
        <strain evidence="1">NK-2021</strain>
    </source>
</reference>
<dbReference type="EMBL" id="JAIPUX010003289">
    <property type="protein sequence ID" value="KAH0620331.1"/>
    <property type="molecule type" value="Genomic_DNA"/>
</dbReference>
<evidence type="ECO:0000313" key="2">
    <source>
        <dbReference type="Proteomes" id="UP000826234"/>
    </source>
</evidence>
<accession>A0ABQ7SSP3</accession>
<sequence length="178" mass="20123">MTRVSRFRFPTTTFMKGICPNELYSVTILPLFPRMVLVEKESVNSIVVSDAPENSFQRLLVAASVSVNATGSTMLLRETSLMPHIPGLPALLGMLFAPVIDLRTDENLTRYIGALCGLGWNYMLRTPVFQDHDMELAFDVEINADDITQINIVSLICKSKPRNVIPPKWYDKPYEWSQ</sequence>
<dbReference type="Proteomes" id="UP000826234">
    <property type="component" value="Unassembled WGS sequence"/>
</dbReference>
<feature type="non-terminal residue" evidence="1">
    <location>
        <position position="178"/>
    </location>
</feature>